<dbReference type="EMBL" id="JAAOAO010000428">
    <property type="protein sequence ID" value="KAF5542137.1"/>
    <property type="molecule type" value="Genomic_DNA"/>
</dbReference>
<evidence type="ECO:0000313" key="2">
    <source>
        <dbReference type="Proteomes" id="UP000574317"/>
    </source>
</evidence>
<reference evidence="1 2" key="1">
    <citation type="submission" date="2020-05" db="EMBL/GenBank/DDBJ databases">
        <title>Identification and distribution of gene clusters putatively required for synthesis of sphingolipid metabolism inhibitors in phylogenetically diverse species of the filamentous fungus Fusarium.</title>
        <authorList>
            <person name="Kim H.-S."/>
            <person name="Busman M."/>
            <person name="Brown D.W."/>
            <person name="Divon H."/>
            <person name="Uhlig S."/>
            <person name="Proctor R.H."/>
        </authorList>
    </citation>
    <scope>NUCLEOTIDE SEQUENCE [LARGE SCALE GENOMIC DNA]</scope>
    <source>
        <strain evidence="1 2">NRRL 25196</strain>
    </source>
</reference>
<organism evidence="1 2">
    <name type="scientific">Fusarium napiforme</name>
    <dbReference type="NCBI Taxonomy" id="42672"/>
    <lineage>
        <taxon>Eukaryota</taxon>
        <taxon>Fungi</taxon>
        <taxon>Dikarya</taxon>
        <taxon>Ascomycota</taxon>
        <taxon>Pezizomycotina</taxon>
        <taxon>Sordariomycetes</taxon>
        <taxon>Hypocreomycetidae</taxon>
        <taxon>Hypocreales</taxon>
        <taxon>Nectriaceae</taxon>
        <taxon>Fusarium</taxon>
        <taxon>Fusarium fujikuroi species complex</taxon>
    </lineage>
</organism>
<name>A0A8H5MVC1_9HYPO</name>
<proteinExistence type="predicted"/>
<protein>
    <submittedName>
        <fullName evidence="1">Uncharacterized protein</fullName>
    </submittedName>
</protein>
<accession>A0A8H5MVC1</accession>
<keyword evidence="2" id="KW-1185">Reference proteome</keyword>
<sequence>MPFRLVKANDNWDQVQHHPYIHNGEKLWPFDIYLGRRLTTFKEMGPSNADIIRHVTRTPARQTVLRDAHEIFKAAIMVQDYSWEEKFLRNIELNTLGLSEAHVLKNANHKYMRGFVTETESTNRVRNLRSQPNLIYGWIPQRHAIDDDKVPAWLMPEAEAVDGTKMLYPFLLVNFAPDSERYRN</sequence>
<dbReference type="Proteomes" id="UP000574317">
    <property type="component" value="Unassembled WGS sequence"/>
</dbReference>
<gene>
    <name evidence="1" type="ORF">FNAPI_10050</name>
</gene>
<comment type="caution">
    <text evidence="1">The sequence shown here is derived from an EMBL/GenBank/DDBJ whole genome shotgun (WGS) entry which is preliminary data.</text>
</comment>
<dbReference type="AlphaFoldDB" id="A0A8H5MVC1"/>
<evidence type="ECO:0000313" key="1">
    <source>
        <dbReference type="EMBL" id="KAF5542137.1"/>
    </source>
</evidence>